<gene>
    <name evidence="2" type="ORF">SAMN05443636_3015</name>
</gene>
<dbReference type="AlphaFoldDB" id="A0A1M5UFJ2"/>
<evidence type="ECO:0000256" key="1">
    <source>
        <dbReference type="SAM" id="MobiDB-lite"/>
    </source>
</evidence>
<organism evidence="2 3">
    <name type="scientific">Halobaculum gomorrense</name>
    <dbReference type="NCBI Taxonomy" id="43928"/>
    <lineage>
        <taxon>Archaea</taxon>
        <taxon>Methanobacteriati</taxon>
        <taxon>Methanobacteriota</taxon>
        <taxon>Stenosarchaea group</taxon>
        <taxon>Halobacteria</taxon>
        <taxon>Halobacteriales</taxon>
        <taxon>Haloferacaceae</taxon>
        <taxon>Halobaculum</taxon>
    </lineage>
</organism>
<dbReference type="EMBL" id="FQWV01000010">
    <property type="protein sequence ID" value="SHH61668.1"/>
    <property type="molecule type" value="Genomic_DNA"/>
</dbReference>
<reference evidence="2 3" key="1">
    <citation type="submission" date="2016-11" db="EMBL/GenBank/DDBJ databases">
        <authorList>
            <person name="Jaros S."/>
            <person name="Januszkiewicz K."/>
            <person name="Wedrychowicz H."/>
        </authorList>
    </citation>
    <scope>NUCLEOTIDE SEQUENCE [LARGE SCALE GENOMIC DNA]</scope>
    <source>
        <strain evidence="2 3">DSM 9297</strain>
    </source>
</reference>
<protein>
    <submittedName>
        <fullName evidence="2">Uncharacterized protein</fullName>
    </submittedName>
</protein>
<name>A0A1M5UFJ2_9EURY</name>
<feature type="compositionally biased region" description="Basic and acidic residues" evidence="1">
    <location>
        <begin position="1"/>
        <end position="15"/>
    </location>
</feature>
<keyword evidence="3" id="KW-1185">Reference proteome</keyword>
<dbReference type="RefSeq" id="WP_143165455.1">
    <property type="nucleotide sequence ID" value="NZ_FQWV01000010.1"/>
</dbReference>
<feature type="region of interest" description="Disordered" evidence="1">
    <location>
        <begin position="1"/>
        <end position="21"/>
    </location>
</feature>
<accession>A0A1M5UFJ2</accession>
<evidence type="ECO:0000313" key="2">
    <source>
        <dbReference type="EMBL" id="SHH61668.1"/>
    </source>
</evidence>
<proteinExistence type="predicted"/>
<dbReference type="OrthoDB" id="307042at2157"/>
<dbReference type="Proteomes" id="UP000184357">
    <property type="component" value="Unassembled WGS sequence"/>
</dbReference>
<sequence>MATRNEAQRENRNESGGDEPDAVQLAMQMGMGFVNHDKRNRQAAIDAFAAVDEFQFQHVEAEVARAASEAYVDALWEKDEIEEAHTVDGELDREALDAADWSPVEDAFAERASLAGIDPAYAELTTVAWRRHKTGGDYWTPMKRAQMYELRAALQDDDYPYKPRDGLSGSGPEPTRYVLGVELHDVRRFEEGLEAMMPYFQRIIDGHRETHEEWVV</sequence>
<evidence type="ECO:0000313" key="3">
    <source>
        <dbReference type="Proteomes" id="UP000184357"/>
    </source>
</evidence>
<dbReference type="STRING" id="43928.SAMN05443636_3015"/>